<name>A0A0Q0VQQ0_9ARCH</name>
<accession>A0A0Q0VQQ0</accession>
<sequence>MKKILAIVIALMFVLIAFSIIAGPQEKNIPEKSTSVNNTIDNASKLLQVEKELQEKGIPLKYASLPAFTSHINKQNGVITPSYTSAPAPMGIGFYGTKNVSGHLVGYNLTTSSVMASIHINNMNDFYLLNDGPYSETFQLNSVLSNVTLFGNSSYNFWTQNVVFYSARTHQITFLDNIWNFSSPAIYMSNNSLYSYDGNLDAPVFYYDIGPTITVTYPFTLNLYLNSTVIDRDSAVYFNYSLTYSNKTVSGSYDRVLFNSTYNQPASFTAVKPEYLASGTHVTPTGFIPYDFEIMVGGPGGGSTTSIYNINATMNLKYEKSGKYYNVPSAYDTGSETGETSEGVSVSWNNYTAHLTPGPSFVYGMWGISNNNKMVHYSGRVSPSNAFMFVSPGAFNESMAAWSPLSLNGTYSFTLPSGYYTAEALMSYHNPVMFTIGNDASLPFNNFMGIYTPLYAFDNSQLKNISLYGNGTLNNPYVVYNVQTMPVNSLFEEFNDYAFPVFSGVLIMNTNASAVLYHMPSLFIKYNNPEYSGYVNFYKFPSYNFLNYEFYNASNITVWKSNDISGYFSSSLEGFPAANLVIWNSTRILIGSNTFNVMDSGMLVFNSNNVTIWGNYLFNSPLIYNNTFEDITNIWGAPLGLAEYSSNDTIYNNFFDVEITAYSPEVSIYTGGFAMYVDHWNITKQPAYIVHYFNGFALYGSIIYTRYQGGNFWYNFNGTIPYNNDGLIAIGGDYVPLYYFIFPFFIVSCIIHFIKIYNSI</sequence>
<dbReference type="InterPro" id="IPR007981">
    <property type="entry name" value="Peptidase_A5"/>
</dbReference>
<dbReference type="Proteomes" id="UP000050320">
    <property type="component" value="Unassembled WGS sequence"/>
</dbReference>
<keyword evidence="3" id="KW-1185">Reference proteome</keyword>
<dbReference type="EMBL" id="LKBG01000040">
    <property type="protein sequence ID" value="KQB36201.1"/>
    <property type="molecule type" value="Genomic_DNA"/>
</dbReference>
<dbReference type="RefSeq" id="WP_055032317.1">
    <property type="nucleotide sequence ID" value="NZ_LKBG01000040.1"/>
</dbReference>
<dbReference type="AlphaFoldDB" id="A0A0Q0VQQ0"/>
<evidence type="ECO:0000313" key="2">
    <source>
        <dbReference type="EMBL" id="KQB36201.1"/>
    </source>
</evidence>
<reference evidence="2 3" key="1">
    <citation type="submission" date="2015-09" db="EMBL/GenBank/DDBJ databases">
        <title>Heavy metals and arsenic resistance mechanisms in polyextremophilic archaea of the family Ferroplasmaceae.</title>
        <authorList>
            <person name="Bulaev A.G."/>
            <person name="Kanygina A.V."/>
        </authorList>
    </citation>
    <scope>NUCLEOTIDE SEQUENCE [LARGE SCALE GENOMIC DNA]</scope>
    <source>
        <strain evidence="2 3">VT</strain>
    </source>
</reference>
<evidence type="ECO:0000313" key="3">
    <source>
        <dbReference type="Proteomes" id="UP000050320"/>
    </source>
</evidence>
<keyword evidence="1" id="KW-0472">Membrane</keyword>
<dbReference type="OrthoDB" id="36243at2157"/>
<comment type="caution">
    <text evidence="2">The sequence shown here is derived from an EMBL/GenBank/DDBJ whole genome shotgun (WGS) entry which is preliminary data.</text>
</comment>
<keyword evidence="1" id="KW-0812">Transmembrane</keyword>
<protein>
    <submittedName>
        <fullName evidence="2">Thermopsin</fullName>
    </submittedName>
</protein>
<keyword evidence="1" id="KW-1133">Transmembrane helix</keyword>
<evidence type="ECO:0000256" key="1">
    <source>
        <dbReference type="SAM" id="Phobius"/>
    </source>
</evidence>
<dbReference type="Pfam" id="PF05317">
    <property type="entry name" value="Thermopsin"/>
    <property type="match status" value="1"/>
</dbReference>
<proteinExistence type="predicted"/>
<organism evidence="2 3">
    <name type="scientific">Acidiplasma aeolicum</name>
    <dbReference type="NCBI Taxonomy" id="507754"/>
    <lineage>
        <taxon>Archaea</taxon>
        <taxon>Methanobacteriati</taxon>
        <taxon>Thermoplasmatota</taxon>
        <taxon>Thermoplasmata</taxon>
        <taxon>Thermoplasmatales</taxon>
        <taxon>Ferroplasmaceae</taxon>
        <taxon>Acidiplasma</taxon>
    </lineage>
</organism>
<gene>
    <name evidence="2" type="ORF">AOG54_07840</name>
</gene>
<feature type="transmembrane region" description="Helical" evidence="1">
    <location>
        <begin position="737"/>
        <end position="757"/>
    </location>
</feature>